<protein>
    <submittedName>
        <fullName evidence="3">FZ domain-containing protein</fullName>
    </submittedName>
</protein>
<reference evidence="3" key="1">
    <citation type="submission" date="2017-02" db="UniProtKB">
        <authorList>
            <consortium name="WormBaseParasite"/>
        </authorList>
    </citation>
    <scope>IDENTIFICATION</scope>
</reference>
<proteinExistence type="predicted"/>
<dbReference type="Proteomes" id="UP000036681">
    <property type="component" value="Unplaced"/>
</dbReference>
<dbReference type="AlphaFoldDB" id="A0A0M3HIY9"/>
<evidence type="ECO:0000313" key="3">
    <source>
        <dbReference type="WBParaSite" id="ALUE_0000148401-mRNA-1"/>
    </source>
</evidence>
<dbReference type="WBParaSite" id="ALUE_0000148401-mRNA-1">
    <property type="protein sequence ID" value="ALUE_0000148401-mRNA-1"/>
    <property type="gene ID" value="ALUE_0000148401"/>
</dbReference>
<keyword evidence="2" id="KW-1185">Reference proteome</keyword>
<feature type="signal peptide" evidence="1">
    <location>
        <begin position="1"/>
        <end position="15"/>
    </location>
</feature>
<evidence type="ECO:0000313" key="2">
    <source>
        <dbReference type="Proteomes" id="UP000036681"/>
    </source>
</evidence>
<organism evidence="2 3">
    <name type="scientific">Ascaris lumbricoides</name>
    <name type="common">Giant roundworm</name>
    <dbReference type="NCBI Taxonomy" id="6252"/>
    <lineage>
        <taxon>Eukaryota</taxon>
        <taxon>Metazoa</taxon>
        <taxon>Ecdysozoa</taxon>
        <taxon>Nematoda</taxon>
        <taxon>Chromadorea</taxon>
        <taxon>Rhabditida</taxon>
        <taxon>Spirurina</taxon>
        <taxon>Ascaridomorpha</taxon>
        <taxon>Ascaridoidea</taxon>
        <taxon>Ascarididae</taxon>
        <taxon>Ascaris</taxon>
    </lineage>
</organism>
<keyword evidence="1" id="KW-0732">Signal</keyword>
<feature type="chain" id="PRO_5012226942" evidence="1">
    <location>
        <begin position="16"/>
        <end position="91"/>
    </location>
</feature>
<evidence type="ECO:0000256" key="1">
    <source>
        <dbReference type="SAM" id="SignalP"/>
    </source>
</evidence>
<name>A0A0M3HIY9_ASCLU</name>
<accession>A0A0M3HIY9</accession>
<sequence length="91" mass="10466">MGALTLMQLLSLCYPNEFFVHICNVVDIRRCGDLEEAEYSQICCRELKMKGDIQPLMPIATFIFVREMYISLIKCSAHSSGGVFLVWLQMR</sequence>